<comment type="similarity">
    <text evidence="1">Belongs to the glycosyl hydrolase 43 family.</text>
</comment>
<evidence type="ECO:0000256" key="3">
    <source>
        <dbReference type="ARBA" id="ARBA00022801"/>
    </source>
</evidence>
<dbReference type="Gene3D" id="2.80.10.50">
    <property type="match status" value="2"/>
</dbReference>
<evidence type="ECO:0000256" key="6">
    <source>
        <dbReference type="PIRSR" id="PIRSR606710-1"/>
    </source>
</evidence>
<dbReference type="CDD" id="cd18618">
    <property type="entry name" value="GH43_Xsa43E-like"/>
    <property type="match status" value="1"/>
</dbReference>
<dbReference type="InterPro" id="IPR007934">
    <property type="entry name" value="AbfB_ABD"/>
</dbReference>
<accession>A0A1Y6J1F1</accession>
<evidence type="ECO:0000313" key="11">
    <source>
        <dbReference type="EMBL" id="SMS02910.1"/>
    </source>
</evidence>
<dbReference type="PROSITE" id="PS50231">
    <property type="entry name" value="RICIN_B_LECTIN"/>
    <property type="match status" value="1"/>
</dbReference>
<evidence type="ECO:0000256" key="4">
    <source>
        <dbReference type="ARBA" id="ARBA00023277"/>
    </source>
</evidence>
<dbReference type="GO" id="GO:0046556">
    <property type="term" value="F:alpha-L-arabinofuranosidase activity"/>
    <property type="evidence" value="ECO:0007669"/>
    <property type="project" value="InterPro"/>
</dbReference>
<dbReference type="InterPro" id="IPR036195">
    <property type="entry name" value="AbfB_ABD_sf"/>
</dbReference>
<dbReference type="OrthoDB" id="9760116at2"/>
<dbReference type="EMBL" id="JAWRCO010000002">
    <property type="protein sequence ID" value="MDW6005284.1"/>
    <property type="molecule type" value="Genomic_DNA"/>
</dbReference>
<evidence type="ECO:0000256" key="1">
    <source>
        <dbReference type="ARBA" id="ARBA00009865"/>
    </source>
</evidence>
<dbReference type="RefSeq" id="WP_087482910.1">
    <property type="nucleotide sequence ID" value="NZ_AP024884.1"/>
</dbReference>
<dbReference type="SMART" id="SM00458">
    <property type="entry name" value="RICIN"/>
    <property type="match status" value="1"/>
</dbReference>
<feature type="active site" description="Proton donor" evidence="6">
    <location>
        <position position="212"/>
    </location>
</feature>
<evidence type="ECO:0000259" key="9">
    <source>
        <dbReference type="SMART" id="SM00458"/>
    </source>
</evidence>
<gene>
    <name evidence="11" type="primary">xsa</name>
    <name evidence="10" type="ORF">SBX37_20670</name>
    <name evidence="11" type="ORF">VIM7927_04271</name>
</gene>
<dbReference type="AlphaFoldDB" id="A0A1Y6J1F1"/>
<dbReference type="SUPFAM" id="SSF75005">
    <property type="entry name" value="Arabinanase/levansucrase/invertase"/>
    <property type="match status" value="1"/>
</dbReference>
<organism evidence="11 12">
    <name type="scientific">Vibrio mangrovi</name>
    <dbReference type="NCBI Taxonomy" id="474394"/>
    <lineage>
        <taxon>Bacteria</taxon>
        <taxon>Pseudomonadati</taxon>
        <taxon>Pseudomonadota</taxon>
        <taxon>Gammaproteobacteria</taxon>
        <taxon>Vibrionales</taxon>
        <taxon>Vibrionaceae</taxon>
        <taxon>Vibrio</taxon>
    </lineage>
</organism>
<feature type="chain" id="PRO_5013368812" evidence="8">
    <location>
        <begin position="25"/>
        <end position="603"/>
    </location>
</feature>
<evidence type="ECO:0000256" key="2">
    <source>
        <dbReference type="ARBA" id="ARBA00022651"/>
    </source>
</evidence>
<feature type="active site" description="Proton acceptor" evidence="6">
    <location>
        <position position="53"/>
    </location>
</feature>
<feature type="domain" description="Ricin B lectin" evidence="9">
    <location>
        <begin position="324"/>
        <end position="463"/>
    </location>
</feature>
<dbReference type="Pfam" id="PF04616">
    <property type="entry name" value="Glyco_hydro_43"/>
    <property type="match status" value="1"/>
</dbReference>
<proteinExistence type="inferred from homology"/>
<dbReference type="InterPro" id="IPR035992">
    <property type="entry name" value="Ricin_B-like_lectins"/>
</dbReference>
<dbReference type="GO" id="GO:0045493">
    <property type="term" value="P:xylan catabolic process"/>
    <property type="evidence" value="ECO:0007669"/>
    <property type="project" value="UniProtKB-KW"/>
</dbReference>
<reference evidence="11 12" key="1">
    <citation type="submission" date="2017-05" db="EMBL/GenBank/DDBJ databases">
        <authorList>
            <person name="Song R."/>
            <person name="Chenine A.L."/>
            <person name="Ruprecht R.M."/>
        </authorList>
    </citation>
    <scope>NUCLEOTIDE SEQUENCE [LARGE SCALE GENOMIC DNA]</scope>
    <source>
        <strain evidence="11 12">CECT 7927</strain>
    </source>
</reference>
<dbReference type="Proteomes" id="UP000196125">
    <property type="component" value="Unassembled WGS sequence"/>
</dbReference>
<evidence type="ECO:0000256" key="5">
    <source>
        <dbReference type="ARBA" id="ARBA00023295"/>
    </source>
</evidence>
<dbReference type="InterPro" id="IPR000772">
    <property type="entry name" value="Ricin_B_lectin"/>
</dbReference>
<feature type="site" description="Important for catalytic activity, responsible for pKa modulation of the active site Glu and correct orientation of both the proton donor and substrate" evidence="7">
    <location>
        <position position="159"/>
    </location>
</feature>
<evidence type="ECO:0000313" key="13">
    <source>
        <dbReference type="Proteomes" id="UP001283366"/>
    </source>
</evidence>
<sequence length="603" mass="67997">MNIKYTLPTLASLILLTGSPFSWADNPIIKHIYTADPAAAVFNDKVYIYTGHDEASPTDRNYRMDDWHVFSSSDLTTWEDHGEVLSLDDFSWASADAWAGQMIQRGDKYYWYVPVNNDKQGWFGIGVAVSDSPTGPFHDALGHALISDNMTPDETLDIDPTVFIDHDGQAYLYWGNATNNGIVKAVKLKDNMIELDGSIQSIGTDQVPDFTEAPYLHERNGIYYLSYAAGWPERIEYSTATHPMGPFTHKGVILNADDVSSPTSHQSIIEYKNQWYLVYHNADLPDGGEFRRSVAMDKLYYDNNGNIKKVIPTKEGVGTPGIEEGQYVVKNVLSHRCLQPLDGATSDGTQIVQHSCDDSAAQNFTLKHSLDGRYKLVHQQSGKLLDISRGSAANGANAILWSDYDGPNQFWNLTRERDNSPLFSIENDHSQRLLESLNASTEQDAKVGQWQDNGGNQQRWWLAKPGAIQIEPIAYPDRVLTYRANGVWMEETPAPLSSSQFKPVPGLYDSTGVSFESVTHPGYYLRHRNYTLYMEYNNHKGTFAQDATFYRRSGLSDSKGVSYESSNFPNYYIRHEYYKLRIDPIESQLDRTDATFLEVSPLK</sequence>
<evidence type="ECO:0000256" key="8">
    <source>
        <dbReference type="SAM" id="SignalP"/>
    </source>
</evidence>
<dbReference type="InterPro" id="IPR006710">
    <property type="entry name" value="Glyco_hydro_43"/>
</dbReference>
<keyword evidence="5" id="KW-0326">Glycosidase</keyword>
<protein>
    <submittedName>
        <fullName evidence="10">Family 43 glycosylhydrolase</fullName>
    </submittedName>
    <submittedName>
        <fullName evidence="11">Xylosidase/arabinosidase</fullName>
    </submittedName>
</protein>
<keyword evidence="8" id="KW-0732">Signal</keyword>
<evidence type="ECO:0000313" key="10">
    <source>
        <dbReference type="EMBL" id="MDW6005284.1"/>
    </source>
</evidence>
<dbReference type="PANTHER" id="PTHR43772:SF2">
    <property type="entry name" value="PUTATIVE (AFU_ORTHOLOGUE AFUA_2G04480)-RELATED"/>
    <property type="match status" value="1"/>
</dbReference>
<dbReference type="Gene3D" id="2.115.10.20">
    <property type="entry name" value="Glycosyl hydrolase domain, family 43"/>
    <property type="match status" value="1"/>
</dbReference>
<dbReference type="InterPro" id="IPR023296">
    <property type="entry name" value="Glyco_hydro_beta-prop_sf"/>
</dbReference>
<keyword evidence="2" id="KW-0858">Xylan degradation</keyword>
<keyword evidence="3" id="KW-0378">Hydrolase</keyword>
<keyword evidence="2" id="KW-0624">Polysaccharide degradation</keyword>
<keyword evidence="4" id="KW-0119">Carbohydrate metabolism</keyword>
<dbReference type="Pfam" id="PF14200">
    <property type="entry name" value="RicinB_lectin_2"/>
    <property type="match status" value="2"/>
</dbReference>
<evidence type="ECO:0000313" key="12">
    <source>
        <dbReference type="Proteomes" id="UP000196125"/>
    </source>
</evidence>
<dbReference type="CDD" id="cd23399">
    <property type="entry name" value="beta-trefoil_ABD_ABFB"/>
    <property type="match status" value="1"/>
</dbReference>
<dbReference type="GO" id="GO:0046373">
    <property type="term" value="P:L-arabinose metabolic process"/>
    <property type="evidence" value="ECO:0007669"/>
    <property type="project" value="InterPro"/>
</dbReference>
<dbReference type="CDD" id="cd00161">
    <property type="entry name" value="beta-trefoil_Ricin-like"/>
    <property type="match status" value="1"/>
</dbReference>
<reference evidence="10 13" key="2">
    <citation type="submission" date="2023-11" db="EMBL/GenBank/DDBJ databases">
        <title>Plant-associative lifestyle of Vibrio porteresiae and its evolutionary dynamics.</title>
        <authorList>
            <person name="Rameshkumar N."/>
            <person name="Kirti K."/>
        </authorList>
    </citation>
    <scope>NUCLEOTIDE SEQUENCE [LARGE SCALE GENOMIC DNA]</scope>
    <source>
        <strain evidence="10 13">MSSRF38</strain>
    </source>
</reference>
<dbReference type="EMBL" id="FXXI01000014">
    <property type="protein sequence ID" value="SMS02910.1"/>
    <property type="molecule type" value="Genomic_DNA"/>
</dbReference>
<feature type="signal peptide" evidence="8">
    <location>
        <begin position="1"/>
        <end position="24"/>
    </location>
</feature>
<dbReference type="SUPFAM" id="SSF50370">
    <property type="entry name" value="Ricin B-like lectins"/>
    <property type="match status" value="1"/>
</dbReference>
<name>A0A1Y6J1F1_9VIBR</name>
<dbReference type="SUPFAM" id="SSF110221">
    <property type="entry name" value="AbfB domain"/>
    <property type="match status" value="1"/>
</dbReference>
<evidence type="ECO:0000256" key="7">
    <source>
        <dbReference type="PIRSR" id="PIRSR606710-2"/>
    </source>
</evidence>
<dbReference type="PANTHER" id="PTHR43772">
    <property type="entry name" value="ENDO-1,4-BETA-XYLANASE"/>
    <property type="match status" value="1"/>
</dbReference>
<dbReference type="Proteomes" id="UP001283366">
    <property type="component" value="Unassembled WGS sequence"/>
</dbReference>
<keyword evidence="13" id="KW-1185">Reference proteome</keyword>
<dbReference type="InterPro" id="IPR052176">
    <property type="entry name" value="Glycosyl_Hydrlase_43_Enz"/>
</dbReference>
<dbReference type="Pfam" id="PF05270">
    <property type="entry name" value="AbfB"/>
    <property type="match status" value="1"/>
</dbReference>